<keyword evidence="5" id="KW-0804">Transcription</keyword>
<keyword evidence="10" id="KW-1185">Reference proteome</keyword>
<dbReference type="Proteomes" id="UP001085076">
    <property type="component" value="Miscellaneous, Linkage group lg02"/>
</dbReference>
<feature type="domain" description="WRKY" evidence="8">
    <location>
        <begin position="385"/>
        <end position="450"/>
    </location>
</feature>
<dbReference type="Gene3D" id="2.20.25.80">
    <property type="entry name" value="WRKY domain"/>
    <property type="match status" value="2"/>
</dbReference>
<dbReference type="FunFam" id="2.20.25.80:FF:000001">
    <property type="entry name" value="WRKY transcription factor 33"/>
    <property type="match status" value="1"/>
</dbReference>
<keyword evidence="6" id="KW-0539">Nucleus</keyword>
<evidence type="ECO:0000256" key="5">
    <source>
        <dbReference type="ARBA" id="ARBA00023163"/>
    </source>
</evidence>
<dbReference type="OrthoDB" id="771494at2759"/>
<dbReference type="FunFam" id="2.20.25.80:FF:000006">
    <property type="entry name" value="WRKY transcription factor"/>
    <property type="match status" value="1"/>
</dbReference>
<dbReference type="GO" id="GO:0003700">
    <property type="term" value="F:DNA-binding transcription factor activity"/>
    <property type="evidence" value="ECO:0007669"/>
    <property type="project" value="InterPro"/>
</dbReference>
<dbReference type="GO" id="GO:0005634">
    <property type="term" value="C:nucleus"/>
    <property type="evidence" value="ECO:0007669"/>
    <property type="project" value="UniProtKB-SubCell"/>
</dbReference>
<evidence type="ECO:0000256" key="3">
    <source>
        <dbReference type="ARBA" id="ARBA00023015"/>
    </source>
</evidence>
<dbReference type="SMART" id="SM00774">
    <property type="entry name" value="WRKY"/>
    <property type="match status" value="2"/>
</dbReference>
<dbReference type="GO" id="GO:0043565">
    <property type="term" value="F:sequence-specific DNA binding"/>
    <property type="evidence" value="ECO:0007669"/>
    <property type="project" value="InterPro"/>
</dbReference>
<evidence type="ECO:0000259" key="8">
    <source>
        <dbReference type="PROSITE" id="PS50811"/>
    </source>
</evidence>
<dbReference type="InterPro" id="IPR044810">
    <property type="entry name" value="WRKY_plant"/>
</dbReference>
<evidence type="ECO:0000313" key="9">
    <source>
        <dbReference type="EMBL" id="KAJ0982219.1"/>
    </source>
</evidence>
<evidence type="ECO:0000256" key="4">
    <source>
        <dbReference type="ARBA" id="ARBA00023125"/>
    </source>
</evidence>
<dbReference type="PANTHER" id="PTHR31221">
    <property type="entry name" value="WRKY TRANSCRIPTION FACTOR PROTEIN 1-RELATED"/>
    <property type="match status" value="1"/>
</dbReference>
<dbReference type="InterPro" id="IPR036576">
    <property type="entry name" value="WRKY_dom_sf"/>
</dbReference>
<comment type="caution">
    <text evidence="9">The sequence shown here is derived from an EMBL/GenBank/DDBJ whole genome shotgun (WGS) entry which is preliminary data.</text>
</comment>
<feature type="region of interest" description="Disordered" evidence="7">
    <location>
        <begin position="307"/>
        <end position="368"/>
    </location>
</feature>
<keyword evidence="4" id="KW-0238">DNA-binding</keyword>
<reference evidence="9" key="2">
    <citation type="journal article" date="2022" name="Hortic Res">
        <title>The genome of Dioscorea zingiberensis sheds light on the biosynthesis, origin and evolution of the medicinally important diosgenin saponins.</title>
        <authorList>
            <person name="Li Y."/>
            <person name="Tan C."/>
            <person name="Li Z."/>
            <person name="Guo J."/>
            <person name="Li S."/>
            <person name="Chen X."/>
            <person name="Wang C."/>
            <person name="Dai X."/>
            <person name="Yang H."/>
            <person name="Song W."/>
            <person name="Hou L."/>
            <person name="Xu J."/>
            <person name="Tong Z."/>
            <person name="Xu A."/>
            <person name="Yuan X."/>
            <person name="Wang W."/>
            <person name="Yang Q."/>
            <person name="Chen L."/>
            <person name="Sun Z."/>
            <person name="Wang K."/>
            <person name="Pan B."/>
            <person name="Chen J."/>
            <person name="Bao Y."/>
            <person name="Liu F."/>
            <person name="Qi X."/>
            <person name="Gang D.R."/>
            <person name="Wen J."/>
            <person name="Li J."/>
        </authorList>
    </citation>
    <scope>NUCLEOTIDE SEQUENCE</scope>
    <source>
        <strain evidence="9">Dzin_1.0</strain>
    </source>
</reference>
<evidence type="ECO:0000256" key="1">
    <source>
        <dbReference type="ARBA" id="ARBA00004123"/>
    </source>
</evidence>
<dbReference type="InterPro" id="IPR003657">
    <property type="entry name" value="WRKY_dom"/>
</dbReference>
<evidence type="ECO:0000256" key="7">
    <source>
        <dbReference type="SAM" id="MobiDB-lite"/>
    </source>
</evidence>
<reference evidence="9" key="1">
    <citation type="submission" date="2021-03" db="EMBL/GenBank/DDBJ databases">
        <authorList>
            <person name="Li Z."/>
            <person name="Yang C."/>
        </authorList>
    </citation>
    <scope>NUCLEOTIDE SEQUENCE</scope>
    <source>
        <strain evidence="9">Dzin_1.0</strain>
        <tissue evidence="9">Leaf</tissue>
    </source>
</reference>
<dbReference type="EMBL" id="JAGGNH010000002">
    <property type="protein sequence ID" value="KAJ0982219.1"/>
    <property type="molecule type" value="Genomic_DNA"/>
</dbReference>
<evidence type="ECO:0000313" key="10">
    <source>
        <dbReference type="Proteomes" id="UP001085076"/>
    </source>
</evidence>
<evidence type="ECO:0000256" key="6">
    <source>
        <dbReference type="ARBA" id="ARBA00023242"/>
    </source>
</evidence>
<feature type="domain" description="WRKY" evidence="8">
    <location>
        <begin position="229"/>
        <end position="293"/>
    </location>
</feature>
<feature type="region of interest" description="Disordered" evidence="7">
    <location>
        <begin position="1"/>
        <end position="62"/>
    </location>
</feature>
<accession>A0A9D5HMK6</accession>
<proteinExistence type="predicted"/>
<sequence length="600" mass="65601">MRFDGLGGGNGNPSAEDSSRSEVQLDPKVPAGSGVGGARYKSMSPAQLPISRSPRLTIPSGFSPSSLLESPVLLTNMKAEPSPTTGTFFMPYMVRDPASSAILLSPRDKSNDDGQSGSFEFRPNIRSNLSSLAPLASACLKQQERETTVKVQSKSLSQPLPCSQLVKAENATLPSNDLMLTAPGPTIETVVMKVNASAEVVSTGETRDSDNGEVIALQPDNTGSMSSALADKLSDDGYNWRKYGQKHVKGSEFPRSYYKCTHPNCQMKKQLERSHDGQITEVIYKGYHDHPKPQPNRRLAFDKLPNAHGQVSHHTDANVNPELSPVSASDEDAEVGGGRPNHIGEDSADGDDPESKRRKKDMGTIDATQIGKVNREPRVVVQTVSEVDILDDGYRWRKYGQKVVKGNPNPRSYYKCTNVGCPVRKHVERASHDPKAVITTYEGKHNHDVPASRNSCHDTAAPLIGAGVNTLNGHMSVNLNGMLRTCDMRPVSHHYNQSDERDTLSLDLGVGISPRHNSANERQQAPETDQTPNHQIHFTMVDYNKSVAETTSMPICYGSSNHNLYRSREDKEEGFTFNTPSINHATNQYYPNAGNLVMGP</sequence>
<evidence type="ECO:0000256" key="2">
    <source>
        <dbReference type="ARBA" id="ARBA00022737"/>
    </source>
</evidence>
<dbReference type="Pfam" id="PF03106">
    <property type="entry name" value="WRKY"/>
    <property type="match status" value="2"/>
</dbReference>
<dbReference type="PROSITE" id="PS50811">
    <property type="entry name" value="WRKY"/>
    <property type="match status" value="2"/>
</dbReference>
<dbReference type="SUPFAM" id="SSF118290">
    <property type="entry name" value="WRKY DNA-binding domain"/>
    <property type="match status" value="2"/>
</dbReference>
<gene>
    <name evidence="9" type="ORF">J5N97_010474</name>
</gene>
<dbReference type="PANTHER" id="PTHR31221:SF193">
    <property type="entry name" value="WRKY TRANSCRIPTION FACTOR PROTEIN 1-RELATED"/>
    <property type="match status" value="1"/>
</dbReference>
<organism evidence="9 10">
    <name type="scientific">Dioscorea zingiberensis</name>
    <dbReference type="NCBI Taxonomy" id="325984"/>
    <lineage>
        <taxon>Eukaryota</taxon>
        <taxon>Viridiplantae</taxon>
        <taxon>Streptophyta</taxon>
        <taxon>Embryophyta</taxon>
        <taxon>Tracheophyta</taxon>
        <taxon>Spermatophyta</taxon>
        <taxon>Magnoliopsida</taxon>
        <taxon>Liliopsida</taxon>
        <taxon>Dioscoreales</taxon>
        <taxon>Dioscoreaceae</taxon>
        <taxon>Dioscorea</taxon>
    </lineage>
</organism>
<dbReference type="AlphaFoldDB" id="A0A9D5HMK6"/>
<comment type="subcellular location">
    <subcellularLocation>
        <location evidence="1">Nucleus</location>
    </subcellularLocation>
</comment>
<feature type="compositionally biased region" description="Gly residues" evidence="7">
    <location>
        <begin position="1"/>
        <end position="11"/>
    </location>
</feature>
<protein>
    <recommendedName>
        <fullName evidence="8">WRKY domain-containing protein</fullName>
    </recommendedName>
</protein>
<keyword evidence="2" id="KW-0677">Repeat</keyword>
<name>A0A9D5HMK6_9LILI</name>
<keyword evidence="3" id="KW-0805">Transcription regulation</keyword>
<feature type="compositionally biased region" description="Polar residues" evidence="7">
    <location>
        <begin position="515"/>
        <end position="534"/>
    </location>
</feature>
<feature type="region of interest" description="Disordered" evidence="7">
    <location>
        <begin position="509"/>
        <end position="534"/>
    </location>
</feature>